<name>A0A1Y5S8M1_9RHOB</name>
<sequence>MDLTQQRLPEIRLTPIPRLAQGGKWRVEAMRSYSRDQLLWFTRGQGRITVAGVTRGYGAHNAVFIPANTMHGFEMSGSVFGTAMSIPRESMLPLPTAPVHLRIRDAASQTELSALLDGLQRELEGNRPERLRATHHHAGLIAVWLKRQILLHEADAPSPDAAVRLLQRYTEMVEAEFRSHKTVADYAAALGVTPTHLTRVCKKACGRPASALLTDRVIFEARRLLEETDTPIKDVAASLGFTSAAYFTRAFQHHTGRTPSSFRSTSAGGPKA</sequence>
<dbReference type="PROSITE" id="PS01124">
    <property type="entry name" value="HTH_ARAC_FAMILY_2"/>
    <property type="match status" value="1"/>
</dbReference>
<dbReference type="EMBL" id="FWFQ01000009">
    <property type="protein sequence ID" value="SLN34626.1"/>
    <property type="molecule type" value="Genomic_DNA"/>
</dbReference>
<dbReference type="GO" id="GO:0003700">
    <property type="term" value="F:DNA-binding transcription factor activity"/>
    <property type="evidence" value="ECO:0007669"/>
    <property type="project" value="InterPro"/>
</dbReference>
<dbReference type="Gene3D" id="2.60.120.10">
    <property type="entry name" value="Jelly Rolls"/>
    <property type="match status" value="1"/>
</dbReference>
<dbReference type="InterPro" id="IPR018060">
    <property type="entry name" value="HTH_AraC"/>
</dbReference>
<keyword evidence="1" id="KW-0805">Transcription regulation</keyword>
<dbReference type="AlphaFoldDB" id="A0A1Y5S8M1"/>
<reference evidence="5 6" key="1">
    <citation type="submission" date="2017-03" db="EMBL/GenBank/DDBJ databases">
        <authorList>
            <person name="Afonso C.L."/>
            <person name="Miller P.J."/>
            <person name="Scott M.A."/>
            <person name="Spackman E."/>
            <person name="Goraichik I."/>
            <person name="Dimitrov K.M."/>
            <person name="Suarez D.L."/>
            <person name="Swayne D.E."/>
        </authorList>
    </citation>
    <scope>NUCLEOTIDE SEQUENCE [LARGE SCALE GENOMIC DNA]</scope>
    <source>
        <strain evidence="5 6">CECT 7680</strain>
    </source>
</reference>
<evidence type="ECO:0000256" key="1">
    <source>
        <dbReference type="ARBA" id="ARBA00023015"/>
    </source>
</evidence>
<evidence type="ECO:0000313" key="5">
    <source>
        <dbReference type="EMBL" id="SLN34626.1"/>
    </source>
</evidence>
<dbReference type="SUPFAM" id="SSF46689">
    <property type="entry name" value="Homeodomain-like"/>
    <property type="match status" value="1"/>
</dbReference>
<dbReference type="InterPro" id="IPR020449">
    <property type="entry name" value="Tscrpt_reg_AraC-type_HTH"/>
</dbReference>
<evidence type="ECO:0000256" key="2">
    <source>
        <dbReference type="ARBA" id="ARBA00023125"/>
    </source>
</evidence>
<keyword evidence="6" id="KW-1185">Reference proteome</keyword>
<keyword evidence="2" id="KW-0238">DNA-binding</keyword>
<proteinExistence type="predicted"/>
<gene>
    <name evidence="5" type="primary">araC_1</name>
    <name evidence="5" type="ORF">PSA7680_01618</name>
</gene>
<keyword evidence="3" id="KW-0804">Transcription</keyword>
<dbReference type="SMART" id="SM00342">
    <property type="entry name" value="HTH_ARAC"/>
    <property type="match status" value="1"/>
</dbReference>
<dbReference type="Proteomes" id="UP000193409">
    <property type="component" value="Unassembled WGS sequence"/>
</dbReference>
<dbReference type="OrthoDB" id="9814125at2"/>
<dbReference type="InterPro" id="IPR009057">
    <property type="entry name" value="Homeodomain-like_sf"/>
</dbReference>
<accession>A0A1Y5S8M1</accession>
<evidence type="ECO:0000313" key="6">
    <source>
        <dbReference type="Proteomes" id="UP000193409"/>
    </source>
</evidence>
<protein>
    <submittedName>
        <fullName evidence="5">Arabinose operon regulatory protein</fullName>
    </submittedName>
</protein>
<organism evidence="5 6">
    <name type="scientific">Pseudoruegeria aquimaris</name>
    <dbReference type="NCBI Taxonomy" id="393663"/>
    <lineage>
        <taxon>Bacteria</taxon>
        <taxon>Pseudomonadati</taxon>
        <taxon>Pseudomonadota</taxon>
        <taxon>Alphaproteobacteria</taxon>
        <taxon>Rhodobacterales</taxon>
        <taxon>Roseobacteraceae</taxon>
        <taxon>Pseudoruegeria</taxon>
    </lineage>
</organism>
<dbReference type="Gene3D" id="1.10.10.60">
    <property type="entry name" value="Homeodomain-like"/>
    <property type="match status" value="1"/>
</dbReference>
<dbReference type="PANTHER" id="PTHR43280">
    <property type="entry name" value="ARAC-FAMILY TRANSCRIPTIONAL REGULATOR"/>
    <property type="match status" value="1"/>
</dbReference>
<evidence type="ECO:0000259" key="4">
    <source>
        <dbReference type="PROSITE" id="PS01124"/>
    </source>
</evidence>
<dbReference type="PRINTS" id="PR00032">
    <property type="entry name" value="HTHARAC"/>
</dbReference>
<dbReference type="Pfam" id="PF12833">
    <property type="entry name" value="HTH_18"/>
    <property type="match status" value="1"/>
</dbReference>
<dbReference type="RefSeq" id="WP_085868180.1">
    <property type="nucleotide sequence ID" value="NZ_FWFQ01000009.1"/>
</dbReference>
<evidence type="ECO:0000256" key="3">
    <source>
        <dbReference type="ARBA" id="ARBA00023163"/>
    </source>
</evidence>
<dbReference type="InterPro" id="IPR014710">
    <property type="entry name" value="RmlC-like_jellyroll"/>
</dbReference>
<feature type="domain" description="HTH araC/xylS-type" evidence="4">
    <location>
        <begin position="167"/>
        <end position="265"/>
    </location>
</feature>
<dbReference type="GO" id="GO:0043565">
    <property type="term" value="F:sequence-specific DNA binding"/>
    <property type="evidence" value="ECO:0007669"/>
    <property type="project" value="InterPro"/>
</dbReference>
<dbReference type="PANTHER" id="PTHR43280:SF32">
    <property type="entry name" value="TRANSCRIPTIONAL REGULATORY PROTEIN"/>
    <property type="match status" value="1"/>
</dbReference>